<feature type="compositionally biased region" description="Polar residues" evidence="1">
    <location>
        <begin position="72"/>
        <end position="85"/>
    </location>
</feature>
<evidence type="ECO:0000313" key="5">
    <source>
        <dbReference type="Proteomes" id="UP000579605"/>
    </source>
</evidence>
<reference evidence="4 5" key="1">
    <citation type="submission" date="2020-07" db="EMBL/GenBank/DDBJ databases">
        <title>Sequencing the genomes of 1000 actinobacteria strains.</title>
        <authorList>
            <person name="Klenk H.-P."/>
        </authorList>
    </citation>
    <scope>NUCLEOTIDE SEQUENCE [LARGE SCALE GENOMIC DNA]</scope>
    <source>
        <strain evidence="4 5">DSM 18448</strain>
    </source>
</reference>
<dbReference type="CDD" id="cd22954">
    <property type="entry name" value="PLL_lectin"/>
    <property type="match status" value="1"/>
</dbReference>
<name>A0A852ZJI2_9ACTN</name>
<dbReference type="Pfam" id="PF26607">
    <property type="entry name" value="DUF8189"/>
    <property type="match status" value="1"/>
</dbReference>
<feature type="signal peptide" evidence="2">
    <location>
        <begin position="1"/>
        <end position="40"/>
    </location>
</feature>
<feature type="region of interest" description="Disordered" evidence="1">
    <location>
        <begin position="66"/>
        <end position="85"/>
    </location>
</feature>
<dbReference type="Gene3D" id="2.120.10.70">
    <property type="entry name" value="Fucose-specific lectin"/>
    <property type="match status" value="2"/>
</dbReference>
<evidence type="ECO:0000259" key="3">
    <source>
        <dbReference type="Pfam" id="PF26607"/>
    </source>
</evidence>
<evidence type="ECO:0000256" key="1">
    <source>
        <dbReference type="SAM" id="MobiDB-lite"/>
    </source>
</evidence>
<feature type="chain" id="PRO_5039280579" description="PLL-like beta propeller domain-containing protein" evidence="2">
    <location>
        <begin position="41"/>
        <end position="611"/>
    </location>
</feature>
<sequence length="611" mass="64640">MMRAERGSRSVAGARARFAATAALLLTGALGMTATGSSAAADAGRPAAAVAGPAAVVAGPAAPAAAIPLPSSERTGPAVTSYSPGRTDLFNTSSAGDLLQQIRYPGGSWTRTLNLGGDLASQPAAASWAPGRMDVFARGTDNALWHRAYTSGGWQSWERLGGVLTSAPAVASQGPGLLDVFVRNVDNGLSHKAFASGQWSAWERLGGVMSSSPAATSWGPGRLDVFVRNVDNTLSQKWFGGGQWHSWVRVGGTTTLLSSQPAATSPGTNLLDVVARGSGNSMRLLRWAGSAWTSWTSLGGTFSSGPTATDGDGAVRVLGWSPNGFQYESVRPTPTGTWSPWTAVDTYVAFRRLGTWVDTLDYATLDPVSSVADMRAPDVRTLYLGTARFNSAQDFFDETEMGQWLDAAHAAGIRVVGWYVPGYGNLERDVRRTAAIGSYVSPGGQRFDAVGVDIERFGSDGEVTHDQFNQRLVTHLQQVRTRTAAVIGAIVPSPYGTDPGNRWEGFPWSAIGPNSEAVVPMALWSFRSNYSASQVYTWVKDQTTRARTLTGRRVHVEGGVIGEGSTPVTADRVQAFVNAVRDGGAVGGSQYDYATMTGHENLWPILDQLNG</sequence>
<keyword evidence="5" id="KW-1185">Reference proteome</keyword>
<dbReference type="AlphaFoldDB" id="A0A852ZJI2"/>
<keyword evidence="2" id="KW-0732">Signal</keyword>
<evidence type="ECO:0000313" key="4">
    <source>
        <dbReference type="EMBL" id="NYH88496.1"/>
    </source>
</evidence>
<evidence type="ECO:0000256" key="2">
    <source>
        <dbReference type="SAM" id="SignalP"/>
    </source>
</evidence>
<feature type="domain" description="PLL-like beta propeller" evidence="3">
    <location>
        <begin position="75"/>
        <end position="345"/>
    </location>
</feature>
<comment type="caution">
    <text evidence="4">The sequence shown here is derived from an EMBL/GenBank/DDBJ whole genome shotgun (WGS) entry which is preliminary data.</text>
</comment>
<organism evidence="4 5">
    <name type="scientific">Actinopolymorpha rutila</name>
    <dbReference type="NCBI Taxonomy" id="446787"/>
    <lineage>
        <taxon>Bacteria</taxon>
        <taxon>Bacillati</taxon>
        <taxon>Actinomycetota</taxon>
        <taxon>Actinomycetes</taxon>
        <taxon>Propionibacteriales</taxon>
        <taxon>Actinopolymorphaceae</taxon>
        <taxon>Actinopolymorpha</taxon>
    </lineage>
</organism>
<dbReference type="Proteomes" id="UP000579605">
    <property type="component" value="Unassembled WGS sequence"/>
</dbReference>
<dbReference type="SUPFAM" id="SSF89372">
    <property type="entry name" value="Fucose-specific lectin"/>
    <property type="match status" value="1"/>
</dbReference>
<proteinExistence type="predicted"/>
<accession>A0A852ZJI2</accession>
<gene>
    <name evidence="4" type="ORF">F4554_001134</name>
</gene>
<dbReference type="EMBL" id="JACBZH010000001">
    <property type="protein sequence ID" value="NYH88496.1"/>
    <property type="molecule type" value="Genomic_DNA"/>
</dbReference>
<dbReference type="InterPro" id="IPR058502">
    <property type="entry name" value="PLL-like_beta-prop"/>
</dbReference>
<protein>
    <recommendedName>
        <fullName evidence="3">PLL-like beta propeller domain-containing protein</fullName>
    </recommendedName>
</protein>